<evidence type="ECO:0000259" key="1">
    <source>
        <dbReference type="Pfam" id="PF07238"/>
    </source>
</evidence>
<dbReference type="InterPro" id="IPR009875">
    <property type="entry name" value="PilZ_domain"/>
</dbReference>
<accession>A0ABX6QP28</accession>
<sequence>MVDIVDAAHKLNDARQDQRIRCRIKGILTFLGRTLEIRIIDVSRSGMALELHGWIEAKRGSRVTLKSVEFGCMEATVRWYRAGKMGIEFEHSSNTAAQVSAYFKNFHRTSIQPLRSSR</sequence>
<protein>
    <submittedName>
        <fullName evidence="2">PilZ domain-containing protein</fullName>
    </submittedName>
</protein>
<dbReference type="SUPFAM" id="SSF141371">
    <property type="entry name" value="PilZ domain-like"/>
    <property type="match status" value="1"/>
</dbReference>
<gene>
    <name evidence="2" type="ORF">FE840_012345</name>
</gene>
<name>A0ABX6QP28_9HYPH</name>
<evidence type="ECO:0000313" key="3">
    <source>
        <dbReference type="Proteomes" id="UP000308530"/>
    </source>
</evidence>
<feature type="domain" description="PilZ" evidence="1">
    <location>
        <begin position="15"/>
        <end position="96"/>
    </location>
</feature>
<organism evidence="2 3">
    <name type="scientific">Peteryoungia desertarenae</name>
    <dbReference type="NCBI Taxonomy" id="1813451"/>
    <lineage>
        <taxon>Bacteria</taxon>
        <taxon>Pseudomonadati</taxon>
        <taxon>Pseudomonadota</taxon>
        <taxon>Alphaproteobacteria</taxon>
        <taxon>Hyphomicrobiales</taxon>
        <taxon>Rhizobiaceae</taxon>
        <taxon>Peteryoungia</taxon>
    </lineage>
</organism>
<proteinExistence type="predicted"/>
<evidence type="ECO:0000313" key="2">
    <source>
        <dbReference type="EMBL" id="QLF70265.1"/>
    </source>
</evidence>
<reference evidence="2 3" key="1">
    <citation type="submission" date="2020-06" db="EMBL/GenBank/DDBJ databases">
        <title>Genome sequence of Rhizobium sp strain ADMK78.</title>
        <authorList>
            <person name="Rahi P."/>
        </authorList>
    </citation>
    <scope>NUCLEOTIDE SEQUENCE [LARGE SCALE GENOMIC DNA]</scope>
    <source>
        <strain evidence="2 3">ADMK78</strain>
    </source>
</reference>
<dbReference type="Proteomes" id="UP000308530">
    <property type="component" value="Chromosome"/>
</dbReference>
<dbReference type="Gene3D" id="2.40.10.220">
    <property type="entry name" value="predicted glycosyltransferase like domains"/>
    <property type="match status" value="1"/>
</dbReference>
<keyword evidence="3" id="KW-1185">Reference proteome</keyword>
<dbReference type="Pfam" id="PF07238">
    <property type="entry name" value="PilZ"/>
    <property type="match status" value="1"/>
</dbReference>
<dbReference type="EMBL" id="CP058350">
    <property type="protein sequence ID" value="QLF70265.1"/>
    <property type="molecule type" value="Genomic_DNA"/>
</dbReference>